<dbReference type="InterPro" id="IPR013525">
    <property type="entry name" value="ABC2_TM"/>
</dbReference>
<dbReference type="Gene3D" id="3.40.50.300">
    <property type="entry name" value="P-loop containing nucleotide triphosphate hydrolases"/>
    <property type="match status" value="1"/>
</dbReference>
<dbReference type="CDD" id="cd03263">
    <property type="entry name" value="ABC_subfamily_A"/>
    <property type="match status" value="1"/>
</dbReference>
<evidence type="ECO:0000256" key="2">
    <source>
        <dbReference type="ARBA" id="ARBA00008869"/>
    </source>
</evidence>
<dbReference type="PROSITE" id="PS50893">
    <property type="entry name" value="ABC_TRANSPORTER_2"/>
    <property type="match status" value="1"/>
</dbReference>
<feature type="transmembrane region" description="Helical" evidence="11">
    <location>
        <begin position="380"/>
        <end position="403"/>
    </location>
</feature>
<evidence type="ECO:0000256" key="7">
    <source>
        <dbReference type="ARBA" id="ARBA00022840"/>
    </source>
</evidence>
<name>A0AA88YSF3_PINIB</name>
<feature type="region of interest" description="Disordered" evidence="10">
    <location>
        <begin position="819"/>
        <end position="880"/>
    </location>
</feature>
<dbReference type="FunFam" id="3.40.50.300:FF:000298">
    <property type="entry name" value="ATP-binding cassette sub-family A member 12"/>
    <property type="match status" value="1"/>
</dbReference>
<dbReference type="GO" id="GO:0005319">
    <property type="term" value="F:lipid transporter activity"/>
    <property type="evidence" value="ECO:0007669"/>
    <property type="project" value="TreeGrafter"/>
</dbReference>
<feature type="transmembrane region" description="Helical" evidence="11">
    <location>
        <begin position="277"/>
        <end position="301"/>
    </location>
</feature>
<evidence type="ECO:0000256" key="11">
    <source>
        <dbReference type="SAM" id="Phobius"/>
    </source>
</evidence>
<comment type="caution">
    <text evidence="13">The sequence shown here is derived from an EMBL/GenBank/DDBJ whole genome shotgun (WGS) entry which is preliminary data.</text>
</comment>
<feature type="transmembrane region" description="Helical" evidence="11">
    <location>
        <begin position="321"/>
        <end position="343"/>
    </location>
</feature>
<feature type="transmembrane region" description="Helical" evidence="11">
    <location>
        <begin position="423"/>
        <end position="445"/>
    </location>
</feature>
<keyword evidence="3" id="KW-0813">Transport</keyword>
<reference evidence="13" key="1">
    <citation type="submission" date="2019-08" db="EMBL/GenBank/DDBJ databases">
        <title>The improved chromosome-level genome for the pearl oyster Pinctada fucata martensii using PacBio sequencing and Hi-C.</title>
        <authorList>
            <person name="Zheng Z."/>
        </authorList>
    </citation>
    <scope>NUCLEOTIDE SEQUENCE</scope>
    <source>
        <strain evidence="13">ZZ-2019</strain>
        <tissue evidence="13">Adductor muscle</tissue>
    </source>
</reference>
<evidence type="ECO:0000256" key="10">
    <source>
        <dbReference type="SAM" id="MobiDB-lite"/>
    </source>
</evidence>
<evidence type="ECO:0000256" key="6">
    <source>
        <dbReference type="ARBA" id="ARBA00022741"/>
    </source>
</evidence>
<feature type="domain" description="ABC transporter" evidence="12">
    <location>
        <begin position="501"/>
        <end position="734"/>
    </location>
</feature>
<evidence type="ECO:0000256" key="1">
    <source>
        <dbReference type="ARBA" id="ARBA00004141"/>
    </source>
</evidence>
<dbReference type="SMART" id="SM00382">
    <property type="entry name" value="AAA"/>
    <property type="match status" value="1"/>
</dbReference>
<keyword evidence="4 11" id="KW-0812">Transmembrane</keyword>
<evidence type="ECO:0000256" key="8">
    <source>
        <dbReference type="ARBA" id="ARBA00022989"/>
    </source>
</evidence>
<evidence type="ECO:0000256" key="4">
    <source>
        <dbReference type="ARBA" id="ARBA00022692"/>
    </source>
</evidence>
<dbReference type="AlphaFoldDB" id="A0AA88YSF3"/>
<feature type="transmembrane region" description="Helical" evidence="11">
    <location>
        <begin position="28"/>
        <end position="49"/>
    </location>
</feature>
<evidence type="ECO:0000313" key="13">
    <source>
        <dbReference type="EMBL" id="KAK3103896.1"/>
    </source>
</evidence>
<keyword evidence="6" id="KW-0547">Nucleotide-binding</keyword>
<dbReference type="Pfam" id="PF00005">
    <property type="entry name" value="ABC_tran"/>
    <property type="match status" value="1"/>
</dbReference>
<evidence type="ECO:0000256" key="5">
    <source>
        <dbReference type="ARBA" id="ARBA00022737"/>
    </source>
</evidence>
<gene>
    <name evidence="13" type="ORF">FSP39_022745</name>
</gene>
<keyword evidence="9 11" id="KW-0472">Membrane</keyword>
<dbReference type="InterPro" id="IPR027417">
    <property type="entry name" value="P-loop_NTPase"/>
</dbReference>
<dbReference type="GO" id="GO:0005524">
    <property type="term" value="F:ATP binding"/>
    <property type="evidence" value="ECO:0007669"/>
    <property type="project" value="UniProtKB-KW"/>
</dbReference>
<proteinExistence type="inferred from homology"/>
<comment type="subcellular location">
    <subcellularLocation>
        <location evidence="1">Membrane</location>
        <topology evidence="1">Multi-pass membrane protein</topology>
    </subcellularLocation>
</comment>
<dbReference type="GO" id="GO:0016020">
    <property type="term" value="C:membrane"/>
    <property type="evidence" value="ECO:0007669"/>
    <property type="project" value="UniProtKB-SubCell"/>
</dbReference>
<organism evidence="13 14">
    <name type="scientific">Pinctada imbricata</name>
    <name type="common">Atlantic pearl-oyster</name>
    <name type="synonym">Pinctada martensii</name>
    <dbReference type="NCBI Taxonomy" id="66713"/>
    <lineage>
        <taxon>Eukaryota</taxon>
        <taxon>Metazoa</taxon>
        <taxon>Spiralia</taxon>
        <taxon>Lophotrochozoa</taxon>
        <taxon>Mollusca</taxon>
        <taxon>Bivalvia</taxon>
        <taxon>Autobranchia</taxon>
        <taxon>Pteriomorphia</taxon>
        <taxon>Pterioida</taxon>
        <taxon>Pterioidea</taxon>
        <taxon>Pteriidae</taxon>
        <taxon>Pinctada</taxon>
    </lineage>
</organism>
<dbReference type="Pfam" id="PF12698">
    <property type="entry name" value="ABC2_membrane_3"/>
    <property type="match status" value="1"/>
</dbReference>
<dbReference type="Proteomes" id="UP001186944">
    <property type="component" value="Unassembled WGS sequence"/>
</dbReference>
<evidence type="ECO:0000259" key="12">
    <source>
        <dbReference type="PROSITE" id="PS50893"/>
    </source>
</evidence>
<dbReference type="PROSITE" id="PS00211">
    <property type="entry name" value="ABC_TRANSPORTER_1"/>
    <property type="match status" value="1"/>
</dbReference>
<evidence type="ECO:0000256" key="9">
    <source>
        <dbReference type="ARBA" id="ARBA00023136"/>
    </source>
</evidence>
<accession>A0AA88YSF3</accession>
<evidence type="ECO:0000256" key="3">
    <source>
        <dbReference type="ARBA" id="ARBA00022448"/>
    </source>
</evidence>
<dbReference type="EMBL" id="VSWD01000005">
    <property type="protein sequence ID" value="KAK3103896.1"/>
    <property type="molecule type" value="Genomic_DNA"/>
</dbReference>
<keyword evidence="7" id="KW-0067">ATP-binding</keyword>
<comment type="similarity">
    <text evidence="2">Belongs to the ABC transporter superfamily. ABCA family.</text>
</comment>
<dbReference type="GO" id="GO:0016887">
    <property type="term" value="F:ATP hydrolysis activity"/>
    <property type="evidence" value="ECO:0007669"/>
    <property type="project" value="InterPro"/>
</dbReference>
<feature type="transmembrane region" description="Helical" evidence="11">
    <location>
        <begin position="229"/>
        <end position="251"/>
    </location>
</feature>
<feature type="transmembrane region" description="Helical" evidence="11">
    <location>
        <begin position="349"/>
        <end position="368"/>
    </location>
</feature>
<dbReference type="PANTHER" id="PTHR19229:SF36">
    <property type="entry name" value="ATP-BINDING CASSETTE SUB-FAMILY A MEMBER 2"/>
    <property type="match status" value="1"/>
</dbReference>
<sequence>MPRLGGASQFGLLFWKELVLLKQKKCVTVFQISLPIAFAALLIVIRLVVNNSDRSDTTWNSFVPKTDHNGQLLRTKVLYTPDGQALNDTMVMVANKLGSNYSVMPFSSEALLNEYRLQNLDSVWAAVIFDSSGTYTTSLPDNVQYTLRVARKSGDDDWNTDDTYPFFQQPGYRDASAVGGEPYYYTTGFLGLQMVIDNAIINKQEGGTTYDGYTILMQKMAYIAHVSDGLIVVVQNWLPLFILLAFMITALQTTKSITYEKERRLKEAMKLMGMNTFVYWLIIFLKAFIFSLIAIFFFVILLKVDTGTNGRVLSQSNAGILLLFLILYSISLISYCIMMSTFFSKANVASNAAAVLYILMYVPWFFLTSRYEDMTRGQKLASCLLFNTAMAMGFNVVGLYEGAGSGAQFTNFYESATVDDNFALIHVMVMLLVDSAIMLLIAWYVGTVFPGDFGVPQPFYFPFTKTYWCGAEDPKDFDPALRPKTSPEFFEREPEGLKAGIEVRNLRKVFGRGEKKKIAVAGTNVTMYKGQITALLGHNGAGKTTTMSMLTGFLPPTSGSARVGGHDIVQNIEGVRRSLGMCPQHDILFDTMSVENHLQFYARMKGVDSKDLKKEVDEMINTLGLQTKRDALSMTLSGGQKRKLSVGIALIGGSEIVILDEPTSGMDPGARRQTWDILQKFRNDRCMVLSTHFMDEADVLGDRIAIMAEGVVKCCGTSLFLKKAFGAGYHLVMVKSTSGCNVDTVTQLIQSHIPSAIKESEISMELSYLLPFDQSSKFKSLFEEVETRSQSLGIASFGVSATTMEEVFLKVGESGAEEALEAKENLSPVHRPTSASGHGGKGEINGFVNNAFENGPPEKMEMKPITNGAPKDEGEESTSAFIGEWCSY</sequence>
<evidence type="ECO:0000313" key="14">
    <source>
        <dbReference type="Proteomes" id="UP001186944"/>
    </source>
</evidence>
<dbReference type="InterPro" id="IPR026082">
    <property type="entry name" value="ABCA"/>
</dbReference>
<dbReference type="PANTHER" id="PTHR19229">
    <property type="entry name" value="ATP-BINDING CASSETTE TRANSPORTER SUBFAMILY A ABCA"/>
    <property type="match status" value="1"/>
</dbReference>
<keyword evidence="5" id="KW-0677">Repeat</keyword>
<dbReference type="InterPro" id="IPR003593">
    <property type="entry name" value="AAA+_ATPase"/>
</dbReference>
<keyword evidence="14" id="KW-1185">Reference proteome</keyword>
<dbReference type="GO" id="GO:0140359">
    <property type="term" value="F:ABC-type transporter activity"/>
    <property type="evidence" value="ECO:0007669"/>
    <property type="project" value="InterPro"/>
</dbReference>
<keyword evidence="8 11" id="KW-1133">Transmembrane helix</keyword>
<dbReference type="InterPro" id="IPR017871">
    <property type="entry name" value="ABC_transporter-like_CS"/>
</dbReference>
<protein>
    <recommendedName>
        <fullName evidence="12">ABC transporter domain-containing protein</fullName>
    </recommendedName>
</protein>
<dbReference type="InterPro" id="IPR003439">
    <property type="entry name" value="ABC_transporter-like_ATP-bd"/>
</dbReference>
<dbReference type="SUPFAM" id="SSF52540">
    <property type="entry name" value="P-loop containing nucleoside triphosphate hydrolases"/>
    <property type="match status" value="1"/>
</dbReference>